<keyword evidence="4" id="KW-1133">Transmembrane helix</keyword>
<keyword evidence="7" id="KW-1185">Reference proteome</keyword>
<dbReference type="SUPFAM" id="SSF46689">
    <property type="entry name" value="Homeodomain-like"/>
    <property type="match status" value="1"/>
</dbReference>
<dbReference type="Proteomes" id="UP000318833">
    <property type="component" value="Unassembled WGS sequence"/>
</dbReference>
<dbReference type="GO" id="GO:0043565">
    <property type="term" value="F:sequence-specific DNA binding"/>
    <property type="evidence" value="ECO:0007669"/>
    <property type="project" value="InterPro"/>
</dbReference>
<gene>
    <name evidence="6" type="ORF">FOF46_28480</name>
</gene>
<dbReference type="EMBL" id="VLNR01000098">
    <property type="protein sequence ID" value="TSE03810.1"/>
    <property type="molecule type" value="Genomic_DNA"/>
</dbReference>
<evidence type="ECO:0000256" key="3">
    <source>
        <dbReference type="ARBA" id="ARBA00023163"/>
    </source>
</evidence>
<dbReference type="AlphaFoldDB" id="A0A554VBC5"/>
<evidence type="ECO:0000313" key="7">
    <source>
        <dbReference type="Proteomes" id="UP000318833"/>
    </source>
</evidence>
<name>A0A554VBC5_9FLAO</name>
<dbReference type="SMART" id="SM00342">
    <property type="entry name" value="HTH_ARAC"/>
    <property type="match status" value="1"/>
</dbReference>
<dbReference type="InterPro" id="IPR018060">
    <property type="entry name" value="HTH_AraC"/>
</dbReference>
<comment type="caution">
    <text evidence="6">The sequence shown here is derived from an EMBL/GenBank/DDBJ whole genome shotgun (WGS) entry which is preliminary data.</text>
</comment>
<keyword evidence="1" id="KW-0805">Transcription regulation</keyword>
<dbReference type="PANTHER" id="PTHR43280:SF28">
    <property type="entry name" value="HTH-TYPE TRANSCRIPTIONAL ACTIVATOR RHAS"/>
    <property type="match status" value="1"/>
</dbReference>
<dbReference type="SUPFAM" id="SSF48452">
    <property type="entry name" value="TPR-like"/>
    <property type="match status" value="1"/>
</dbReference>
<dbReference type="PANTHER" id="PTHR43280">
    <property type="entry name" value="ARAC-FAMILY TRANSCRIPTIONAL REGULATOR"/>
    <property type="match status" value="1"/>
</dbReference>
<evidence type="ECO:0000313" key="6">
    <source>
        <dbReference type="EMBL" id="TSE03810.1"/>
    </source>
</evidence>
<dbReference type="PROSITE" id="PS01124">
    <property type="entry name" value="HTH_ARAC_FAMILY_2"/>
    <property type="match status" value="1"/>
</dbReference>
<dbReference type="Gene3D" id="1.25.40.10">
    <property type="entry name" value="Tetratricopeptide repeat domain"/>
    <property type="match status" value="1"/>
</dbReference>
<dbReference type="InterPro" id="IPR009057">
    <property type="entry name" value="Homeodomain-like_sf"/>
</dbReference>
<organism evidence="6 7">
    <name type="scientific">Aquimarina algiphila</name>
    <dbReference type="NCBI Taxonomy" id="2047982"/>
    <lineage>
        <taxon>Bacteria</taxon>
        <taxon>Pseudomonadati</taxon>
        <taxon>Bacteroidota</taxon>
        <taxon>Flavobacteriia</taxon>
        <taxon>Flavobacteriales</taxon>
        <taxon>Flavobacteriaceae</taxon>
        <taxon>Aquimarina</taxon>
    </lineage>
</organism>
<evidence type="ECO:0000256" key="4">
    <source>
        <dbReference type="SAM" id="Phobius"/>
    </source>
</evidence>
<dbReference type="Pfam" id="PF12833">
    <property type="entry name" value="HTH_18"/>
    <property type="match status" value="1"/>
</dbReference>
<dbReference type="GO" id="GO:0003700">
    <property type="term" value="F:DNA-binding transcription factor activity"/>
    <property type="evidence" value="ECO:0007669"/>
    <property type="project" value="InterPro"/>
</dbReference>
<keyword evidence="4" id="KW-0812">Transmembrane</keyword>
<evidence type="ECO:0000256" key="2">
    <source>
        <dbReference type="ARBA" id="ARBA00023125"/>
    </source>
</evidence>
<proteinExistence type="predicted"/>
<accession>A0A554VBC5</accession>
<keyword evidence="4" id="KW-0472">Membrane</keyword>
<evidence type="ECO:0000259" key="5">
    <source>
        <dbReference type="PROSITE" id="PS01124"/>
    </source>
</evidence>
<sequence length="571" mass="66779">MTSLRFNYILILFYILFNGNKVNGQESDFIIPDSLVGKSYEQLNESYLKIYNDTLKSNIYLNTILTKAIKDNNRERQARSYCYLSYYAKNDSEKLALLNKSIEISENLSDASYLLLPYSFKGSYYYNKGNYSSALNNYLKILEVAREVNSINYIYITKHNIALVKTHLGKYEEALSLFKEDFLYEKNKKDFDLEYYLESLLALADSYRYNKILDSATFYNKEGIVKSINEYKKKYSSFVINEGINQYYKKNFAAAKDSIDKGLSLKNIYNPLNAEIITLGMYYSGEIQNKLGDDQKALYYFLKQDSLVQKKKIFIPEIRQGYEFIIKNYKQNNDKDKQLEYINKLLDFDSVIYSQRSFVSDKLFAEFEKPTLLKEKQLLIRELEKDQKSIGYWLSISVSVSIAILLLLLFQYKKRKTLKKKFDQLIHESTLSIDQKKDNISTKKDNKIGIPKDVVETILSELDYFEKKHLYLEKNITINSLSKNIGTNSKYLSKIINIYKKKSLTTYINDLRIDYMVNALKTNKKLRNYSVQGLAEEVGFNKAESFSSAFKKYTGIQPSYFIKQLNQAEGL</sequence>
<protein>
    <submittedName>
        <fullName evidence="6">Helix-turn-helix domain-containing protein</fullName>
    </submittedName>
</protein>
<feature type="transmembrane region" description="Helical" evidence="4">
    <location>
        <begin position="390"/>
        <end position="410"/>
    </location>
</feature>
<feature type="domain" description="HTH araC/xylS-type" evidence="5">
    <location>
        <begin position="460"/>
        <end position="564"/>
    </location>
</feature>
<dbReference type="InterPro" id="IPR011990">
    <property type="entry name" value="TPR-like_helical_dom_sf"/>
</dbReference>
<evidence type="ECO:0000256" key="1">
    <source>
        <dbReference type="ARBA" id="ARBA00023015"/>
    </source>
</evidence>
<dbReference type="Gene3D" id="1.10.10.60">
    <property type="entry name" value="Homeodomain-like"/>
    <property type="match status" value="2"/>
</dbReference>
<keyword evidence="3" id="KW-0804">Transcription</keyword>
<reference evidence="6 7" key="1">
    <citation type="submission" date="2019-07" db="EMBL/GenBank/DDBJ databases">
        <title>The draft genome sequence of Aquimarina algiphila M91.</title>
        <authorList>
            <person name="Meng X."/>
        </authorList>
    </citation>
    <scope>NUCLEOTIDE SEQUENCE [LARGE SCALE GENOMIC DNA]</scope>
    <source>
        <strain evidence="6 7">M91</strain>
    </source>
</reference>
<keyword evidence="2" id="KW-0238">DNA-binding</keyword>
<dbReference type="OrthoDB" id="5295174at2"/>
<dbReference type="RefSeq" id="WP_143918858.1">
    <property type="nucleotide sequence ID" value="NZ_CANMXV010000089.1"/>
</dbReference>